<dbReference type="GO" id="GO:0036297">
    <property type="term" value="P:interstrand cross-link repair"/>
    <property type="evidence" value="ECO:0007669"/>
    <property type="project" value="TreeGrafter"/>
</dbReference>
<organism evidence="5 6">
    <name type="scientific">Parenemella sanctibonifatiensis</name>
    <dbReference type="NCBI Taxonomy" id="2016505"/>
    <lineage>
        <taxon>Bacteria</taxon>
        <taxon>Bacillati</taxon>
        <taxon>Actinomycetota</taxon>
        <taxon>Actinomycetes</taxon>
        <taxon>Propionibacteriales</taxon>
        <taxon>Propionibacteriaceae</taxon>
        <taxon>Parenemella</taxon>
    </lineage>
</organism>
<evidence type="ECO:0000313" key="6">
    <source>
        <dbReference type="Proteomes" id="UP000216533"/>
    </source>
</evidence>
<dbReference type="InterPro" id="IPR027417">
    <property type="entry name" value="P-loop_NTPase"/>
</dbReference>
<comment type="caution">
    <text evidence="5">The sequence shown here is derived from an EMBL/GenBank/DDBJ whole genome shotgun (WGS) entry which is preliminary data.</text>
</comment>
<dbReference type="GO" id="GO:0043138">
    <property type="term" value="F:3'-5' DNA helicase activity"/>
    <property type="evidence" value="ECO:0007669"/>
    <property type="project" value="TreeGrafter"/>
</dbReference>
<dbReference type="SMART" id="SM00490">
    <property type="entry name" value="HELICc"/>
    <property type="match status" value="1"/>
</dbReference>
<dbReference type="InterPro" id="IPR055227">
    <property type="entry name" value="HRQ1_WHD"/>
</dbReference>
<keyword evidence="2" id="KW-0067">ATP-binding</keyword>
<dbReference type="Proteomes" id="UP000216533">
    <property type="component" value="Unassembled WGS sequence"/>
</dbReference>
<dbReference type="NCBIfam" id="TIGR03817">
    <property type="entry name" value="DECH_helic"/>
    <property type="match status" value="1"/>
</dbReference>
<dbReference type="Pfam" id="PF09369">
    <property type="entry name" value="MZB"/>
    <property type="match status" value="1"/>
</dbReference>
<feature type="domain" description="Helicase ATP-binding" evidence="3">
    <location>
        <begin position="78"/>
        <end position="273"/>
    </location>
</feature>
<reference evidence="5 6" key="1">
    <citation type="submission" date="2017-07" db="EMBL/GenBank/DDBJ databases">
        <title>Draft whole genome sequences of clinical Proprionibacteriaceae strains.</title>
        <authorList>
            <person name="Bernier A.-M."/>
            <person name="Bernard K."/>
            <person name="Domingo M.-C."/>
        </authorList>
    </citation>
    <scope>NUCLEOTIDE SEQUENCE [LARGE SCALE GENOMIC DNA]</scope>
    <source>
        <strain evidence="5 6">NML 160184</strain>
    </source>
</reference>
<dbReference type="EMBL" id="NMVI01000027">
    <property type="protein sequence ID" value="OYN84590.1"/>
    <property type="molecule type" value="Genomic_DNA"/>
</dbReference>
<dbReference type="PROSITE" id="PS51192">
    <property type="entry name" value="HELICASE_ATP_BIND_1"/>
    <property type="match status" value="1"/>
</dbReference>
<dbReference type="Pfam" id="PF00270">
    <property type="entry name" value="DEAD"/>
    <property type="match status" value="1"/>
</dbReference>
<sequence>MLYAGRPQQPATAVGPSCQTRPVAGFEWQTQEQTVHHRVLPARSGVRAPWPDWVPTELVTAWHSRGISQPWQHQVEAAEAAYAGGSVALATGTASGKSLAYWMPVLSAIRGDALAHPEREPTQSPLTVQRRRRHTALYLAPTKALAWDQLRSLEQLGVDVQATCVDGDTGLEERRWAKEFASLILTNPDLLHHTLLPDHANWRSFLASLRYIVVDESHRSSGVFGAHVGMVLRRLRRICHHHGADPVVITASATTAEPGLSAAMLTGVPESEITVIDQDTAAHPRRELVLWVDDEASMTRQAAELLARLVLQGQRAVCFVPSRNGAEAVAVRARELLADDNPTGSWVASYRSGYLAGDRRRLEAALQEGTVRGVAATNALELGIDISGLDAVVMAGFPQTLASFWQQAGRAGRDVSRDALVVCMARPDPLDRYLFNHPELLLDSPVERTVIDPSNRYVLGPHLAAAAQELPVSAADEVWFGAGLEPVLDALTQQGALRRRERRTGPWWYWPHPQRAADSIDLRGSQGHPVEVTVAGTGQVIGTVDLGAADRTVHEGAIHLLQGNPWLVTSYQPAELLAEVEPASGRWTTQALAASEVRLIAEAERRPLADGWLCHGEVELTEQVTGYLRRDANTGKVWDQTPLELPEHSMRTHAVWWTAPGATELGLSDNRLAGAAHAAEHCAIGLLPAFVACDRWDLGGLSTAVHPDTGTLTIIVHDGLPGGSGCAEAAYAAAERWLAATAERLQSCPCEMGCPSCIISPKCGNANQVLDKAGAQQLMRLLLGN</sequence>
<protein>
    <submittedName>
        <fullName evidence="5">Helicase</fullName>
    </submittedName>
</protein>
<gene>
    <name evidence="5" type="ORF">CGZ92_12180</name>
</gene>
<name>A0A255DZT1_9ACTN</name>
<dbReference type="InterPro" id="IPR018973">
    <property type="entry name" value="MZB"/>
</dbReference>
<keyword evidence="1" id="KW-0547">Nucleotide-binding</keyword>
<accession>A0A255DZT1</accession>
<dbReference type="Gene3D" id="3.40.50.300">
    <property type="entry name" value="P-loop containing nucleotide triphosphate hydrolases"/>
    <property type="match status" value="2"/>
</dbReference>
<proteinExistence type="predicted"/>
<dbReference type="InterPro" id="IPR001650">
    <property type="entry name" value="Helicase_C-like"/>
</dbReference>
<dbReference type="InterPro" id="IPR011545">
    <property type="entry name" value="DEAD/DEAH_box_helicase_dom"/>
</dbReference>
<dbReference type="Pfam" id="PF00271">
    <property type="entry name" value="Helicase_C"/>
    <property type="match status" value="1"/>
</dbReference>
<evidence type="ECO:0000256" key="1">
    <source>
        <dbReference type="ARBA" id="ARBA00022741"/>
    </source>
</evidence>
<evidence type="ECO:0000256" key="2">
    <source>
        <dbReference type="ARBA" id="ARBA00022840"/>
    </source>
</evidence>
<dbReference type="PANTHER" id="PTHR47957">
    <property type="entry name" value="ATP-DEPENDENT HELICASE HRQ1"/>
    <property type="match status" value="1"/>
</dbReference>
<dbReference type="GO" id="GO:0006289">
    <property type="term" value="P:nucleotide-excision repair"/>
    <property type="evidence" value="ECO:0007669"/>
    <property type="project" value="TreeGrafter"/>
</dbReference>
<dbReference type="RefSeq" id="WP_094451654.1">
    <property type="nucleotide sequence ID" value="NZ_NMVI01000027.1"/>
</dbReference>
<dbReference type="AlphaFoldDB" id="A0A255DZT1"/>
<dbReference type="GO" id="GO:0005524">
    <property type="term" value="F:ATP binding"/>
    <property type="evidence" value="ECO:0007669"/>
    <property type="project" value="UniProtKB-KW"/>
</dbReference>
<dbReference type="PROSITE" id="PS51194">
    <property type="entry name" value="HELICASE_CTER"/>
    <property type="match status" value="1"/>
</dbReference>
<evidence type="ECO:0000259" key="4">
    <source>
        <dbReference type="PROSITE" id="PS51194"/>
    </source>
</evidence>
<feature type="domain" description="Helicase C-terminal" evidence="4">
    <location>
        <begin position="301"/>
        <end position="457"/>
    </location>
</feature>
<dbReference type="Pfam" id="PF22982">
    <property type="entry name" value="WHD_HRQ1"/>
    <property type="match status" value="1"/>
</dbReference>
<dbReference type="InterPro" id="IPR014001">
    <property type="entry name" value="Helicase_ATP-bd"/>
</dbReference>
<dbReference type="CDD" id="cd18797">
    <property type="entry name" value="SF2_C_Hrq"/>
    <property type="match status" value="1"/>
</dbReference>
<evidence type="ECO:0000313" key="5">
    <source>
        <dbReference type="EMBL" id="OYN84590.1"/>
    </source>
</evidence>
<dbReference type="GO" id="GO:0003676">
    <property type="term" value="F:nucleic acid binding"/>
    <property type="evidence" value="ECO:0007669"/>
    <property type="project" value="InterPro"/>
</dbReference>
<dbReference type="SMART" id="SM00487">
    <property type="entry name" value="DEXDc"/>
    <property type="match status" value="1"/>
</dbReference>
<dbReference type="SUPFAM" id="SSF52540">
    <property type="entry name" value="P-loop containing nucleoside triphosphate hydrolases"/>
    <property type="match status" value="1"/>
</dbReference>
<evidence type="ECO:0000259" key="3">
    <source>
        <dbReference type="PROSITE" id="PS51192"/>
    </source>
</evidence>
<dbReference type="PANTHER" id="PTHR47957:SF3">
    <property type="entry name" value="ATP-DEPENDENT HELICASE HRQ1"/>
    <property type="match status" value="1"/>
</dbReference>
<dbReference type="InterPro" id="IPR022307">
    <property type="entry name" value="Helicase_put_actinobac"/>
</dbReference>
<keyword evidence="5" id="KW-0378">Hydrolase</keyword>
<keyword evidence="5" id="KW-0347">Helicase</keyword>